<dbReference type="AlphaFoldDB" id="A0A6P1TPC2"/>
<dbReference type="RefSeq" id="WP_161839931.1">
    <property type="nucleotide sequence ID" value="NZ_CP048000.1"/>
</dbReference>
<keyword evidence="3" id="KW-1185">Reference proteome</keyword>
<name>A0A6P1TPC2_9FIRM</name>
<sequence>MNYFISLIIGVITSVMILLNGTLSDTYGNYTSTVLIHVVGLVSVIIVLIISKTTIKVSRSIPIYFYSAGFIGVATVIFTNLGFMNLGVSLTQALGLLGQTVLSIILDHFGLMGIKPSRFKVKKLVGLCFIAGGILVMTIY</sequence>
<evidence type="ECO:0000313" key="2">
    <source>
        <dbReference type="EMBL" id="QHQ63110.1"/>
    </source>
</evidence>
<dbReference type="PANTHER" id="PTHR34821">
    <property type="entry name" value="INNER MEMBRANE PROTEIN YDCZ"/>
    <property type="match status" value="1"/>
</dbReference>
<protein>
    <submittedName>
        <fullName evidence="2">EamA-like transporter family protein</fullName>
    </submittedName>
</protein>
<dbReference type="GO" id="GO:0005886">
    <property type="term" value="C:plasma membrane"/>
    <property type="evidence" value="ECO:0007669"/>
    <property type="project" value="TreeGrafter"/>
</dbReference>
<evidence type="ECO:0000256" key="1">
    <source>
        <dbReference type="SAM" id="Phobius"/>
    </source>
</evidence>
<reference evidence="2 3" key="1">
    <citation type="submission" date="2020-01" db="EMBL/GenBank/DDBJ databases">
        <title>Genome analysis of Anaerocolumna sp. CBA3638.</title>
        <authorList>
            <person name="Kim J."/>
            <person name="Roh S.W."/>
        </authorList>
    </citation>
    <scope>NUCLEOTIDE SEQUENCE [LARGE SCALE GENOMIC DNA]</scope>
    <source>
        <strain evidence="2 3">CBA3638</strain>
    </source>
</reference>
<feature type="transmembrane region" description="Helical" evidence="1">
    <location>
        <begin position="34"/>
        <end position="51"/>
    </location>
</feature>
<dbReference type="EMBL" id="CP048000">
    <property type="protein sequence ID" value="QHQ63110.1"/>
    <property type="molecule type" value="Genomic_DNA"/>
</dbReference>
<evidence type="ECO:0000313" key="3">
    <source>
        <dbReference type="Proteomes" id="UP000464314"/>
    </source>
</evidence>
<dbReference type="Pfam" id="PF04657">
    <property type="entry name" value="DMT_YdcZ"/>
    <property type="match status" value="1"/>
</dbReference>
<dbReference type="KEGG" id="anr:Ana3638_21950"/>
<proteinExistence type="predicted"/>
<feature type="transmembrane region" description="Helical" evidence="1">
    <location>
        <begin position="121"/>
        <end position="139"/>
    </location>
</feature>
<dbReference type="InterPro" id="IPR006750">
    <property type="entry name" value="YdcZ"/>
</dbReference>
<keyword evidence="1" id="KW-0472">Membrane</keyword>
<keyword evidence="1" id="KW-1133">Transmembrane helix</keyword>
<gene>
    <name evidence="2" type="ORF">Ana3638_21950</name>
</gene>
<accession>A0A6P1TPC2</accession>
<dbReference type="Proteomes" id="UP000464314">
    <property type="component" value="Chromosome"/>
</dbReference>
<dbReference type="PANTHER" id="PTHR34821:SF2">
    <property type="entry name" value="INNER MEMBRANE PROTEIN YDCZ"/>
    <property type="match status" value="1"/>
</dbReference>
<feature type="transmembrane region" description="Helical" evidence="1">
    <location>
        <begin position="89"/>
        <end position="109"/>
    </location>
</feature>
<feature type="transmembrane region" description="Helical" evidence="1">
    <location>
        <begin position="63"/>
        <end position="83"/>
    </location>
</feature>
<organism evidence="2 3">
    <name type="scientific">Anaerocolumna sedimenticola</name>
    <dbReference type="NCBI Taxonomy" id="2696063"/>
    <lineage>
        <taxon>Bacteria</taxon>
        <taxon>Bacillati</taxon>
        <taxon>Bacillota</taxon>
        <taxon>Clostridia</taxon>
        <taxon>Lachnospirales</taxon>
        <taxon>Lachnospiraceae</taxon>
        <taxon>Anaerocolumna</taxon>
    </lineage>
</organism>
<keyword evidence="1" id="KW-0812">Transmembrane</keyword>